<dbReference type="AlphaFoldDB" id="A0A562NWE8"/>
<dbReference type="Pfam" id="PF06169">
    <property type="entry name" value="DUF982"/>
    <property type="match status" value="1"/>
</dbReference>
<dbReference type="Gene3D" id="6.10.250.730">
    <property type="match status" value="1"/>
</dbReference>
<keyword evidence="2" id="KW-1185">Reference proteome</keyword>
<dbReference type="InterPro" id="IPR010385">
    <property type="entry name" value="DUF982"/>
</dbReference>
<protein>
    <submittedName>
        <fullName evidence="1">Uncharacterized protein DUF982</fullName>
    </submittedName>
</protein>
<reference evidence="1 2" key="1">
    <citation type="journal article" date="2015" name="Stand. Genomic Sci.">
        <title>Genomic Encyclopedia of Bacterial and Archaeal Type Strains, Phase III: the genomes of soil and plant-associated and newly described type strains.</title>
        <authorList>
            <person name="Whitman W.B."/>
            <person name="Woyke T."/>
            <person name="Klenk H.P."/>
            <person name="Zhou Y."/>
            <person name="Lilburn T.G."/>
            <person name="Beck B.J."/>
            <person name="De Vos P."/>
            <person name="Vandamme P."/>
            <person name="Eisen J.A."/>
            <person name="Garrity G."/>
            <person name="Hugenholtz P."/>
            <person name="Kyrpides N.C."/>
        </authorList>
    </citation>
    <scope>NUCLEOTIDE SEQUENCE [LARGE SCALE GENOMIC DNA]</scope>
    <source>
        <strain evidence="1 2">CGMCC 1.2546</strain>
    </source>
</reference>
<evidence type="ECO:0000313" key="2">
    <source>
        <dbReference type="Proteomes" id="UP000317122"/>
    </source>
</evidence>
<dbReference type="EMBL" id="VLKT01000016">
    <property type="protein sequence ID" value="TWI36401.1"/>
    <property type="molecule type" value="Genomic_DNA"/>
</dbReference>
<comment type="caution">
    <text evidence="1">The sequence shown here is derived from an EMBL/GenBank/DDBJ whole genome shotgun (WGS) entry which is preliminary data.</text>
</comment>
<name>A0A562NWE8_9HYPH</name>
<evidence type="ECO:0000313" key="1">
    <source>
        <dbReference type="EMBL" id="TWI36401.1"/>
    </source>
</evidence>
<proteinExistence type="predicted"/>
<accession>A0A562NWE8</accession>
<sequence>MALHWFSPPLYVKTDRPGVRFGVSHVEGAAEKLLSWTKRGPRWRHAVELCMEGLQGRVAPAAVRDAFEAAAKEEGMFLPAE</sequence>
<dbReference type="OrthoDB" id="8083621at2"/>
<dbReference type="RefSeq" id="WP_145718312.1">
    <property type="nucleotide sequence ID" value="NZ_BSPF01000027.1"/>
</dbReference>
<gene>
    <name evidence="1" type="ORF">IQ26_02914</name>
</gene>
<dbReference type="Proteomes" id="UP000317122">
    <property type="component" value="Unassembled WGS sequence"/>
</dbReference>
<organism evidence="1 2">
    <name type="scientific">Mesorhizobium tianshanense</name>
    <dbReference type="NCBI Taxonomy" id="39844"/>
    <lineage>
        <taxon>Bacteria</taxon>
        <taxon>Pseudomonadati</taxon>
        <taxon>Pseudomonadota</taxon>
        <taxon>Alphaproteobacteria</taxon>
        <taxon>Hyphomicrobiales</taxon>
        <taxon>Phyllobacteriaceae</taxon>
        <taxon>Mesorhizobium</taxon>
    </lineage>
</organism>